<feature type="region of interest" description="Disordered" evidence="1">
    <location>
        <begin position="31"/>
        <end position="72"/>
    </location>
</feature>
<feature type="compositionally biased region" description="Polar residues" evidence="1">
    <location>
        <begin position="62"/>
        <end position="72"/>
    </location>
</feature>
<evidence type="ECO:0008006" key="4">
    <source>
        <dbReference type="Google" id="ProtNLM"/>
    </source>
</evidence>
<proteinExistence type="predicted"/>
<sequence length="72" mass="8141">MKFKITIILLGLFCVLVNSCRETEDLNYPNTVSDNITLQKDSKKEKDSSENQKDPPIKGTHWKTQSVGSAEK</sequence>
<organism evidence="2 3">
    <name type="scientific">Chryseobacterium gambrini</name>
    <dbReference type="NCBI Taxonomy" id="373672"/>
    <lineage>
        <taxon>Bacteria</taxon>
        <taxon>Pseudomonadati</taxon>
        <taxon>Bacteroidota</taxon>
        <taxon>Flavobacteriia</taxon>
        <taxon>Flavobacteriales</taxon>
        <taxon>Weeksellaceae</taxon>
        <taxon>Chryseobacterium group</taxon>
        <taxon>Chryseobacterium</taxon>
    </lineage>
</organism>
<name>A0ABN7CDD0_9FLAO</name>
<evidence type="ECO:0000256" key="1">
    <source>
        <dbReference type="SAM" id="MobiDB-lite"/>
    </source>
</evidence>
<dbReference type="RefSeq" id="WP_256038010.1">
    <property type="nucleotide sequence ID" value="NZ_AP029022.1"/>
</dbReference>
<evidence type="ECO:0000313" key="2">
    <source>
        <dbReference type="EMBL" id="BEV04293.1"/>
    </source>
</evidence>
<accession>A0ABN7CDD0</accession>
<feature type="compositionally biased region" description="Basic and acidic residues" evidence="1">
    <location>
        <begin position="40"/>
        <end position="56"/>
    </location>
</feature>
<dbReference type="Proteomes" id="UP001380186">
    <property type="component" value="Chromosome"/>
</dbReference>
<evidence type="ECO:0000313" key="3">
    <source>
        <dbReference type="Proteomes" id="UP001380186"/>
    </source>
</evidence>
<keyword evidence="3" id="KW-1185">Reference proteome</keyword>
<protein>
    <recommendedName>
        <fullName evidence="4">Lipoprotein</fullName>
    </recommendedName>
</protein>
<gene>
    <name evidence="2" type="ORF">CRDW_16670</name>
</gene>
<reference evidence="2 3" key="1">
    <citation type="journal article" date="2020" name="Microbes Environ.">
        <title>Synthetic bacterial community of duckweed: a simple and stable system to study plant-microbe interactions.</title>
        <authorList>
            <person name="Ishizawa H."/>
            <person name="Tada M."/>
            <person name="Kuroda M."/>
            <person name="Inoue D."/>
            <person name="Futamata H."/>
            <person name="Ike M."/>
        </authorList>
    </citation>
    <scope>NUCLEOTIDE SEQUENCE [LARGE SCALE GENOMIC DNA]</scope>
    <source>
        <strain evidence="2 3">DW100</strain>
    </source>
</reference>
<dbReference type="EMBL" id="AP029022">
    <property type="protein sequence ID" value="BEV04293.1"/>
    <property type="molecule type" value="Genomic_DNA"/>
</dbReference>